<dbReference type="InterPro" id="IPR014710">
    <property type="entry name" value="RmlC-like_jellyroll"/>
</dbReference>
<evidence type="ECO:0008006" key="3">
    <source>
        <dbReference type="Google" id="ProtNLM"/>
    </source>
</evidence>
<dbReference type="EMBL" id="KV895030">
    <property type="protein sequence ID" value="OON17686.1"/>
    <property type="molecule type" value="Genomic_DNA"/>
</dbReference>
<dbReference type="AlphaFoldDB" id="A0A1S8WT89"/>
<keyword evidence="2" id="KW-1185">Reference proteome</keyword>
<accession>A0A1S8WT89</accession>
<evidence type="ECO:0000313" key="1">
    <source>
        <dbReference type="EMBL" id="OON17686.1"/>
    </source>
</evidence>
<dbReference type="PANTHER" id="PTHR10217:SF435">
    <property type="entry name" value="POTASSIUM VOLTAGE-GATED CHANNEL PROTEIN EAG"/>
    <property type="match status" value="1"/>
</dbReference>
<gene>
    <name evidence="1" type="ORF">X801_06475</name>
</gene>
<dbReference type="Gene3D" id="2.60.120.10">
    <property type="entry name" value="Jelly Rolls"/>
    <property type="match status" value="1"/>
</dbReference>
<dbReference type="InterPro" id="IPR018490">
    <property type="entry name" value="cNMP-bd_dom_sf"/>
</dbReference>
<evidence type="ECO:0000313" key="2">
    <source>
        <dbReference type="Proteomes" id="UP000243686"/>
    </source>
</evidence>
<dbReference type="SUPFAM" id="SSF51206">
    <property type="entry name" value="cAMP-binding domain-like"/>
    <property type="match status" value="1"/>
</dbReference>
<dbReference type="InterPro" id="IPR050818">
    <property type="entry name" value="KCNH_animal-type"/>
</dbReference>
<dbReference type="GO" id="GO:0042391">
    <property type="term" value="P:regulation of membrane potential"/>
    <property type="evidence" value="ECO:0007669"/>
    <property type="project" value="TreeGrafter"/>
</dbReference>
<protein>
    <recommendedName>
        <fullName evidence="3">Cyclic nucleotide-binding domain-containing protein</fullName>
    </recommendedName>
</protein>
<dbReference type="GO" id="GO:0008076">
    <property type="term" value="C:voltage-gated potassium channel complex"/>
    <property type="evidence" value="ECO:0007669"/>
    <property type="project" value="TreeGrafter"/>
</dbReference>
<proteinExistence type="predicted"/>
<name>A0A1S8WT89_OPIVI</name>
<dbReference type="Proteomes" id="UP000243686">
    <property type="component" value="Unassembled WGS sequence"/>
</dbReference>
<reference evidence="1 2" key="1">
    <citation type="submission" date="2015-03" db="EMBL/GenBank/DDBJ databases">
        <title>Draft genome of the nematode, Opisthorchis viverrini.</title>
        <authorList>
            <person name="Mitreva M."/>
        </authorList>
    </citation>
    <scope>NUCLEOTIDE SEQUENCE [LARGE SCALE GENOMIC DNA]</scope>
    <source>
        <strain evidence="1">Khon Kaen</strain>
    </source>
</reference>
<sequence>MHNQQQGVQLSTGKGDVFGQPVWKEADVGQSAASVRALTYCDLHCIKRDNLLEVLKFYSAFANSFSRSLVLTYNLRNRVSDIVFCTVN</sequence>
<dbReference type="GO" id="GO:0005249">
    <property type="term" value="F:voltage-gated potassium channel activity"/>
    <property type="evidence" value="ECO:0007669"/>
    <property type="project" value="TreeGrafter"/>
</dbReference>
<organism evidence="1 2">
    <name type="scientific">Opisthorchis viverrini</name>
    <name type="common">Southeast Asian liver fluke</name>
    <dbReference type="NCBI Taxonomy" id="6198"/>
    <lineage>
        <taxon>Eukaryota</taxon>
        <taxon>Metazoa</taxon>
        <taxon>Spiralia</taxon>
        <taxon>Lophotrochozoa</taxon>
        <taxon>Platyhelminthes</taxon>
        <taxon>Trematoda</taxon>
        <taxon>Digenea</taxon>
        <taxon>Opisthorchiida</taxon>
        <taxon>Opisthorchiata</taxon>
        <taxon>Opisthorchiidae</taxon>
        <taxon>Opisthorchis</taxon>
    </lineage>
</organism>
<dbReference type="PANTHER" id="PTHR10217">
    <property type="entry name" value="VOLTAGE AND LIGAND GATED POTASSIUM CHANNEL"/>
    <property type="match status" value="1"/>
</dbReference>